<proteinExistence type="predicted"/>
<dbReference type="AlphaFoldDB" id="A0ABD0L4U0"/>
<name>A0ABD0L4U0_9CAEN</name>
<comment type="caution">
    <text evidence="1">The sequence shown here is derived from an EMBL/GenBank/DDBJ whole genome shotgun (WGS) entry which is preliminary data.</text>
</comment>
<accession>A0ABD0L4U0</accession>
<sequence>MNVFITALGVTPSNFFSPRRLSWNSSRTYENKSEIQKRAHRACCSSVYLLCPEANKTKDLILSPCTTPLTPSHADMPLYCVSLGIYTEESKDPPRPLNGA</sequence>
<evidence type="ECO:0000313" key="2">
    <source>
        <dbReference type="Proteomes" id="UP001519460"/>
    </source>
</evidence>
<dbReference type="Proteomes" id="UP001519460">
    <property type="component" value="Unassembled WGS sequence"/>
</dbReference>
<dbReference type="EMBL" id="JACVVK020000083">
    <property type="protein sequence ID" value="KAK7494385.1"/>
    <property type="molecule type" value="Genomic_DNA"/>
</dbReference>
<evidence type="ECO:0000313" key="1">
    <source>
        <dbReference type="EMBL" id="KAK7494385.1"/>
    </source>
</evidence>
<protein>
    <submittedName>
        <fullName evidence="1">Uncharacterized protein</fullName>
    </submittedName>
</protein>
<gene>
    <name evidence="1" type="ORF">BaRGS_00014277</name>
</gene>
<organism evidence="1 2">
    <name type="scientific">Batillaria attramentaria</name>
    <dbReference type="NCBI Taxonomy" id="370345"/>
    <lineage>
        <taxon>Eukaryota</taxon>
        <taxon>Metazoa</taxon>
        <taxon>Spiralia</taxon>
        <taxon>Lophotrochozoa</taxon>
        <taxon>Mollusca</taxon>
        <taxon>Gastropoda</taxon>
        <taxon>Caenogastropoda</taxon>
        <taxon>Sorbeoconcha</taxon>
        <taxon>Cerithioidea</taxon>
        <taxon>Batillariidae</taxon>
        <taxon>Batillaria</taxon>
    </lineage>
</organism>
<reference evidence="1 2" key="1">
    <citation type="journal article" date="2023" name="Sci. Data">
        <title>Genome assembly of the Korean intertidal mud-creeper Batillaria attramentaria.</title>
        <authorList>
            <person name="Patra A.K."/>
            <person name="Ho P.T."/>
            <person name="Jun S."/>
            <person name="Lee S.J."/>
            <person name="Kim Y."/>
            <person name="Won Y.J."/>
        </authorList>
    </citation>
    <scope>NUCLEOTIDE SEQUENCE [LARGE SCALE GENOMIC DNA]</scope>
    <source>
        <strain evidence="1">Wonlab-2016</strain>
    </source>
</reference>
<keyword evidence="2" id="KW-1185">Reference proteome</keyword>